<evidence type="ECO:0000256" key="1">
    <source>
        <dbReference type="SAM" id="MobiDB-lite"/>
    </source>
</evidence>
<proteinExistence type="predicted"/>
<dbReference type="AlphaFoldDB" id="A0A6J5CRS7"/>
<reference evidence="2 3" key="1">
    <citation type="submission" date="2020-04" db="EMBL/GenBank/DDBJ databases">
        <authorList>
            <person name="De Canck E."/>
        </authorList>
    </citation>
    <scope>NUCLEOTIDE SEQUENCE [LARGE SCALE GENOMIC DNA]</scope>
    <source>
        <strain evidence="2 3">LMG 27174</strain>
    </source>
</reference>
<dbReference type="EMBL" id="CADIJZ010000064">
    <property type="protein sequence ID" value="CAB3744016.1"/>
    <property type="molecule type" value="Genomic_DNA"/>
</dbReference>
<dbReference type="Proteomes" id="UP000494205">
    <property type="component" value="Unassembled WGS sequence"/>
</dbReference>
<organism evidence="2 3">
    <name type="scientific">Paraburkholderia rhynchosiae</name>
    <dbReference type="NCBI Taxonomy" id="487049"/>
    <lineage>
        <taxon>Bacteria</taxon>
        <taxon>Pseudomonadati</taxon>
        <taxon>Pseudomonadota</taxon>
        <taxon>Betaproteobacteria</taxon>
        <taxon>Burkholderiales</taxon>
        <taxon>Burkholderiaceae</taxon>
        <taxon>Paraburkholderia</taxon>
    </lineage>
</organism>
<sequence length="70" mass="7985">MREAKVTAERLTAFSDAVFYQHEPAYKKTRLSPGKNPRSRTRMNEVQSNMHPTSSLLPIAVCARRHRVCG</sequence>
<evidence type="ECO:0000313" key="3">
    <source>
        <dbReference type="Proteomes" id="UP000494205"/>
    </source>
</evidence>
<feature type="region of interest" description="Disordered" evidence="1">
    <location>
        <begin position="28"/>
        <end position="51"/>
    </location>
</feature>
<evidence type="ECO:0000313" key="2">
    <source>
        <dbReference type="EMBL" id="CAB3744016.1"/>
    </source>
</evidence>
<name>A0A6J5CRS7_9BURK</name>
<gene>
    <name evidence="2" type="ORF">LMG27174_07095</name>
</gene>
<accession>A0A6J5CRS7</accession>
<protein>
    <submittedName>
        <fullName evidence="2">Uncharacterized protein</fullName>
    </submittedName>
</protein>